<evidence type="ECO:0000256" key="6">
    <source>
        <dbReference type="ARBA" id="ARBA00022801"/>
    </source>
</evidence>
<feature type="chain" id="PRO_5043933834" evidence="13">
    <location>
        <begin position="21"/>
        <end position="584"/>
    </location>
</feature>
<evidence type="ECO:0000313" key="16">
    <source>
        <dbReference type="Proteomes" id="UP001180020"/>
    </source>
</evidence>
<evidence type="ECO:0000256" key="3">
    <source>
        <dbReference type="ARBA" id="ARBA00009800"/>
    </source>
</evidence>
<dbReference type="GO" id="GO:0005765">
    <property type="term" value="C:lysosomal membrane"/>
    <property type="evidence" value="ECO:0007669"/>
    <property type="project" value="UniProtKB-SubCell"/>
</dbReference>
<dbReference type="GO" id="GO:0005634">
    <property type="term" value="C:nucleus"/>
    <property type="evidence" value="ECO:0007669"/>
    <property type="project" value="UniProtKB-SubCell"/>
</dbReference>
<keyword evidence="5 13" id="KW-0732">Signal</keyword>
<evidence type="ECO:0000256" key="2">
    <source>
        <dbReference type="ARBA" id="ARBA00004613"/>
    </source>
</evidence>
<gene>
    <name evidence="15" type="ORF">QJS10_CPA06g02324</name>
</gene>
<keyword evidence="4" id="KW-0964">Secreted</keyword>
<feature type="signal peptide" evidence="13">
    <location>
        <begin position="1"/>
        <end position="20"/>
    </location>
</feature>
<keyword evidence="7" id="KW-0472">Membrane</keyword>
<organism evidence="15 16">
    <name type="scientific">Acorus calamus</name>
    <name type="common">Sweet flag</name>
    <dbReference type="NCBI Taxonomy" id="4465"/>
    <lineage>
        <taxon>Eukaryota</taxon>
        <taxon>Viridiplantae</taxon>
        <taxon>Streptophyta</taxon>
        <taxon>Embryophyta</taxon>
        <taxon>Tracheophyta</taxon>
        <taxon>Spermatophyta</taxon>
        <taxon>Magnoliopsida</taxon>
        <taxon>Liliopsida</taxon>
        <taxon>Acoraceae</taxon>
        <taxon>Acorus</taxon>
    </lineage>
</organism>
<evidence type="ECO:0000256" key="10">
    <source>
        <dbReference type="ARBA" id="ARBA00023242"/>
    </source>
</evidence>
<dbReference type="InterPro" id="IPR017853">
    <property type="entry name" value="GH"/>
</dbReference>
<dbReference type="Pfam" id="PF03662">
    <property type="entry name" value="Glyco_hydro_79n"/>
    <property type="match status" value="1"/>
</dbReference>
<comment type="function">
    <text evidence="12">Endoglycosidase which is a cell surface and extracellular matrix-degrading enzyme. Cleaves heparan sulfate proteoglycans (HSPGs) into heparan sulfate side chains and core proteoglycans.</text>
</comment>
<dbReference type="InterPro" id="IPR022003">
    <property type="entry name" value="RST"/>
</dbReference>
<evidence type="ECO:0000313" key="15">
    <source>
        <dbReference type="EMBL" id="KAK1313107.1"/>
    </source>
</evidence>
<evidence type="ECO:0000256" key="5">
    <source>
        <dbReference type="ARBA" id="ARBA00022729"/>
    </source>
</evidence>
<dbReference type="PANTHER" id="PTHR14363">
    <property type="entry name" value="HEPARANASE-RELATED"/>
    <property type="match status" value="1"/>
</dbReference>
<feature type="domain" description="RST" evidence="14">
    <location>
        <begin position="536"/>
        <end position="570"/>
    </location>
</feature>
<reference evidence="15" key="2">
    <citation type="submission" date="2023-06" db="EMBL/GenBank/DDBJ databases">
        <authorList>
            <person name="Ma L."/>
            <person name="Liu K.-W."/>
            <person name="Li Z."/>
            <person name="Hsiao Y.-Y."/>
            <person name="Qi Y."/>
            <person name="Fu T."/>
            <person name="Tang G."/>
            <person name="Zhang D."/>
            <person name="Sun W.-H."/>
            <person name="Liu D.-K."/>
            <person name="Li Y."/>
            <person name="Chen G.-Z."/>
            <person name="Liu X.-D."/>
            <person name="Liao X.-Y."/>
            <person name="Jiang Y.-T."/>
            <person name="Yu X."/>
            <person name="Hao Y."/>
            <person name="Huang J."/>
            <person name="Zhao X.-W."/>
            <person name="Ke S."/>
            <person name="Chen Y.-Y."/>
            <person name="Wu W.-L."/>
            <person name="Hsu J.-L."/>
            <person name="Lin Y.-F."/>
            <person name="Huang M.-D."/>
            <person name="Li C.-Y."/>
            <person name="Huang L."/>
            <person name="Wang Z.-W."/>
            <person name="Zhao X."/>
            <person name="Zhong W.-Y."/>
            <person name="Peng D.-H."/>
            <person name="Ahmad S."/>
            <person name="Lan S."/>
            <person name="Zhang J.-S."/>
            <person name="Tsai W.-C."/>
            <person name="Van De Peer Y."/>
            <person name="Liu Z.-J."/>
        </authorList>
    </citation>
    <scope>NUCLEOTIDE SEQUENCE</scope>
    <source>
        <strain evidence="15">CP</strain>
        <tissue evidence="15">Leaves</tissue>
    </source>
</reference>
<comment type="subcellular location">
    <subcellularLocation>
        <location evidence="11">Lysosome membrane</location>
        <topology evidence="11">Peripheral membrane protein</topology>
    </subcellularLocation>
    <subcellularLocation>
        <location evidence="1">Nucleus</location>
    </subcellularLocation>
    <subcellularLocation>
        <location evidence="2">Secreted</location>
    </subcellularLocation>
</comment>
<dbReference type="PANTHER" id="PTHR14363:SF21">
    <property type="entry name" value="HEPARANASE-LIKE PROTEIN 1"/>
    <property type="match status" value="1"/>
</dbReference>
<evidence type="ECO:0000256" key="4">
    <source>
        <dbReference type="ARBA" id="ARBA00022525"/>
    </source>
</evidence>
<dbReference type="GO" id="GO:0004566">
    <property type="term" value="F:beta-glucuronidase activity"/>
    <property type="evidence" value="ECO:0007669"/>
    <property type="project" value="TreeGrafter"/>
</dbReference>
<sequence length="584" mass="64387">MGRPWFFLILFLSFPIGLLSKETVKATVVVYGAEAVAETDENFVCATIDWWHPSKCSNQCPFGLSYVLNLDTNHPHLAKAIRAFDPLRIRIGGSLQDQVIYGVGNSSVSPCLEFQESETGLFGFSQGCLSMNRWDELNSLFNKTGAIVTFGLNALHGRRQIGGQEWVGAWNSSNARSFIEYTISRGHRIDSWEFGNELCGTGIGARVGAKQYGEDVIALKAMLDDLYVNYTNKKPSVVAPGGFFDQQWYGELLRVSGPSVVGAISHHIYNLGAGVDPSVIDRILDPSHLGRIAETFRDVQLTVQRNGPWASAWVSEAGGAYNGGSRLFSGTFVDSFWYLDQLGMASIFNTKVYCRQTLVGGNYGLLDTITFVPNPDYYSALLWHRVMGKRVLGVEHGGSPSLRTYAHCSKQKAGVTLLFINLSNTTAFDIKIQPNSTVQTKSPMYELKRMVKWVGKRASNNGWTSKQKKLVGEETSKREEYHLTPKDGQLRTQTMLLNGSPLELTLDGDIPALDPVLVSEGAPLVIPGRASRTVNRPRSPWMSIPALLSAIANQITPATKAALDQHHDAFNVSYKKLNGYLSMV</sequence>
<reference evidence="15" key="1">
    <citation type="journal article" date="2023" name="Nat. Commun.">
        <title>Diploid and tetraploid genomes of Acorus and the evolution of monocots.</title>
        <authorList>
            <person name="Ma L."/>
            <person name="Liu K.W."/>
            <person name="Li Z."/>
            <person name="Hsiao Y.Y."/>
            <person name="Qi Y."/>
            <person name="Fu T."/>
            <person name="Tang G.D."/>
            <person name="Zhang D."/>
            <person name="Sun W.H."/>
            <person name="Liu D.K."/>
            <person name="Li Y."/>
            <person name="Chen G.Z."/>
            <person name="Liu X.D."/>
            <person name="Liao X.Y."/>
            <person name="Jiang Y.T."/>
            <person name="Yu X."/>
            <person name="Hao Y."/>
            <person name="Huang J."/>
            <person name="Zhao X.W."/>
            <person name="Ke S."/>
            <person name="Chen Y.Y."/>
            <person name="Wu W.L."/>
            <person name="Hsu J.L."/>
            <person name="Lin Y.F."/>
            <person name="Huang M.D."/>
            <person name="Li C.Y."/>
            <person name="Huang L."/>
            <person name="Wang Z.W."/>
            <person name="Zhao X."/>
            <person name="Zhong W.Y."/>
            <person name="Peng D.H."/>
            <person name="Ahmad S."/>
            <person name="Lan S."/>
            <person name="Zhang J.S."/>
            <person name="Tsai W.C."/>
            <person name="Van de Peer Y."/>
            <person name="Liu Z.J."/>
        </authorList>
    </citation>
    <scope>NUCLEOTIDE SEQUENCE</scope>
    <source>
        <strain evidence="15">CP</strain>
    </source>
</reference>
<dbReference type="SUPFAM" id="SSF51445">
    <property type="entry name" value="(Trans)glycosidases"/>
    <property type="match status" value="1"/>
</dbReference>
<evidence type="ECO:0000256" key="13">
    <source>
        <dbReference type="SAM" id="SignalP"/>
    </source>
</evidence>
<evidence type="ECO:0000256" key="1">
    <source>
        <dbReference type="ARBA" id="ARBA00004123"/>
    </source>
</evidence>
<protein>
    <submittedName>
        <fullName evidence="15">Heparanase-like protein 1</fullName>
    </submittedName>
</protein>
<evidence type="ECO:0000256" key="9">
    <source>
        <dbReference type="ARBA" id="ARBA00023228"/>
    </source>
</evidence>
<evidence type="ECO:0000256" key="8">
    <source>
        <dbReference type="ARBA" id="ARBA00023180"/>
    </source>
</evidence>
<dbReference type="GO" id="GO:0005576">
    <property type="term" value="C:extracellular region"/>
    <property type="evidence" value="ECO:0007669"/>
    <property type="project" value="UniProtKB-SubCell"/>
</dbReference>
<keyword evidence="16" id="KW-1185">Reference proteome</keyword>
<dbReference type="GO" id="GO:0009505">
    <property type="term" value="C:plant-type cell wall"/>
    <property type="evidence" value="ECO:0007669"/>
    <property type="project" value="TreeGrafter"/>
</dbReference>
<dbReference type="Pfam" id="PF12174">
    <property type="entry name" value="RST"/>
    <property type="match status" value="1"/>
</dbReference>
<comment type="caution">
    <text evidence="15">The sequence shown here is derived from an EMBL/GenBank/DDBJ whole genome shotgun (WGS) entry which is preliminary data.</text>
</comment>
<evidence type="ECO:0000259" key="14">
    <source>
        <dbReference type="Pfam" id="PF12174"/>
    </source>
</evidence>
<dbReference type="FunFam" id="3.20.20.80:FF:000023">
    <property type="entry name" value="heparanase-like protein 3"/>
    <property type="match status" value="1"/>
</dbReference>
<keyword evidence="10" id="KW-0539">Nucleus</keyword>
<keyword evidence="8" id="KW-0325">Glycoprotein</keyword>
<dbReference type="Gene3D" id="3.20.20.80">
    <property type="entry name" value="Glycosidases"/>
    <property type="match status" value="1"/>
</dbReference>
<dbReference type="AlphaFoldDB" id="A0AAV9EIL2"/>
<keyword evidence="6" id="KW-0378">Hydrolase</keyword>
<comment type="similarity">
    <text evidence="3">Belongs to the glycosyl hydrolase 79 family.</text>
</comment>
<dbReference type="InterPro" id="IPR005199">
    <property type="entry name" value="Glyco_hydro_79"/>
</dbReference>
<evidence type="ECO:0000256" key="7">
    <source>
        <dbReference type="ARBA" id="ARBA00023136"/>
    </source>
</evidence>
<evidence type="ECO:0000256" key="11">
    <source>
        <dbReference type="ARBA" id="ARBA00023765"/>
    </source>
</evidence>
<keyword evidence="9" id="KW-0458">Lysosome</keyword>
<accession>A0AAV9EIL2</accession>
<dbReference type="EMBL" id="JAUJYO010000006">
    <property type="protein sequence ID" value="KAK1313107.1"/>
    <property type="molecule type" value="Genomic_DNA"/>
</dbReference>
<evidence type="ECO:0000256" key="12">
    <source>
        <dbReference type="ARBA" id="ARBA00055929"/>
    </source>
</evidence>
<dbReference type="Proteomes" id="UP001180020">
    <property type="component" value="Unassembled WGS sequence"/>
</dbReference>
<name>A0AAV9EIL2_ACOCL</name>
<proteinExistence type="inferred from homology"/>